<evidence type="ECO:0000256" key="14">
    <source>
        <dbReference type="PIRSR" id="PIRSR001461-3"/>
    </source>
</evidence>
<evidence type="ECO:0000313" key="15">
    <source>
        <dbReference type="EMBL" id="AHC15175.1"/>
    </source>
</evidence>
<dbReference type="GO" id="GO:0004750">
    <property type="term" value="F:D-ribulose-phosphate 3-epimerase activity"/>
    <property type="evidence" value="ECO:0007669"/>
    <property type="project" value="UniProtKB-UniRule"/>
</dbReference>
<comment type="function">
    <text evidence="10">Catalyzes the reversible epimerization of D-ribulose 5-phosphate to D-xylulose 5-phosphate.</text>
</comment>
<dbReference type="CDD" id="cd00429">
    <property type="entry name" value="RPE"/>
    <property type="match status" value="1"/>
</dbReference>
<feature type="active site" description="Proton donor" evidence="10 12">
    <location>
        <position position="172"/>
    </location>
</feature>
<dbReference type="KEGG" id="slr:L21SP2_1798"/>
<dbReference type="AlphaFoldDB" id="V5WHS9"/>
<feature type="binding site" evidence="10 13">
    <location>
        <position position="30"/>
    </location>
    <ligand>
        <name>a divalent metal cation</name>
        <dbReference type="ChEBI" id="CHEBI:60240"/>
    </ligand>
</feature>
<evidence type="ECO:0000256" key="7">
    <source>
        <dbReference type="ARBA" id="ARBA00013188"/>
    </source>
</evidence>
<comment type="similarity">
    <text evidence="6 10 11">Belongs to the ribulose-phosphate 3-epimerase family.</text>
</comment>
<dbReference type="eggNOG" id="COG0036">
    <property type="taxonomic scope" value="Bacteria"/>
</dbReference>
<sequence>MIAPSILSADFSNLKQALNDIHASGADWVHLDVMDGHFVPNLTFGPKMIHDLRPHSGKTFDVHLMVDNPGELADEYIKAGADYLVFHSEAEIHSHRLLQYIHSRNIKAGISIVPSTSVASVKELLPFIDQILVMSVNPGFGGQSLIPQCLDKIRQLVELRKTGGYDYLISVDGGINSRTAADAVAAGADVLVSGSAFFTSQDKAGFVSSLKGEKRV</sequence>
<evidence type="ECO:0000256" key="9">
    <source>
        <dbReference type="ARBA" id="ARBA00023235"/>
    </source>
</evidence>
<evidence type="ECO:0000256" key="4">
    <source>
        <dbReference type="ARBA" id="ARBA00001947"/>
    </source>
</evidence>
<dbReference type="PATRIC" id="fig|1307761.3.peg.1792"/>
<feature type="binding site" evidence="14">
    <location>
        <position position="174"/>
    </location>
    <ligand>
        <name>substrate</name>
    </ligand>
</feature>
<dbReference type="EC" id="5.1.3.1" evidence="7 10"/>
<comment type="cofactor">
    <cofactor evidence="5">
        <name>Fe(2+)</name>
        <dbReference type="ChEBI" id="CHEBI:29033"/>
    </cofactor>
</comment>
<dbReference type="SUPFAM" id="SSF51366">
    <property type="entry name" value="Ribulose-phoshate binding barrel"/>
    <property type="match status" value="1"/>
</dbReference>
<keyword evidence="13" id="KW-0464">Manganese</keyword>
<dbReference type="HAMAP" id="MF_02227">
    <property type="entry name" value="RPE"/>
    <property type="match status" value="1"/>
</dbReference>
<dbReference type="GO" id="GO:0005737">
    <property type="term" value="C:cytoplasm"/>
    <property type="evidence" value="ECO:0007669"/>
    <property type="project" value="UniProtKB-ARBA"/>
</dbReference>
<dbReference type="NCBIfam" id="TIGR01163">
    <property type="entry name" value="rpe"/>
    <property type="match status" value="1"/>
</dbReference>
<comment type="pathway">
    <text evidence="10">Carbohydrate degradation.</text>
</comment>
<dbReference type="Pfam" id="PF00834">
    <property type="entry name" value="Ribul_P_3_epim"/>
    <property type="match status" value="1"/>
</dbReference>
<comment type="cofactor">
    <cofactor evidence="4">
        <name>Zn(2+)</name>
        <dbReference type="ChEBI" id="CHEBI:29105"/>
    </cofactor>
</comment>
<dbReference type="NCBIfam" id="NF004076">
    <property type="entry name" value="PRK05581.1-4"/>
    <property type="match status" value="1"/>
</dbReference>
<keyword evidence="8 10" id="KW-0479">Metal-binding</keyword>
<evidence type="ECO:0000256" key="8">
    <source>
        <dbReference type="ARBA" id="ARBA00022723"/>
    </source>
</evidence>
<keyword evidence="10 11" id="KW-0119">Carbohydrate metabolism</keyword>
<feature type="binding site" evidence="10 14">
    <location>
        <begin position="139"/>
        <end position="142"/>
    </location>
    <ligand>
        <name>substrate</name>
    </ligand>
</feature>
<feature type="binding site" evidence="10 14">
    <location>
        <position position="5"/>
    </location>
    <ligand>
        <name>substrate</name>
    </ligand>
</feature>
<comment type="cofactor">
    <cofactor evidence="10 13">
        <name>a divalent metal cation</name>
        <dbReference type="ChEBI" id="CHEBI:60240"/>
    </cofactor>
    <text evidence="10 13">Binds 1 divalent metal cation per subunit.</text>
</comment>
<dbReference type="Proteomes" id="UP000018680">
    <property type="component" value="Chromosome"/>
</dbReference>
<feature type="binding site" evidence="10 14">
    <location>
        <begin position="194"/>
        <end position="195"/>
    </location>
    <ligand>
        <name>substrate</name>
    </ligand>
</feature>
<dbReference type="GO" id="GO:0006098">
    <property type="term" value="P:pentose-phosphate shunt"/>
    <property type="evidence" value="ECO:0007669"/>
    <property type="project" value="UniProtKB-UniRule"/>
</dbReference>
<feature type="binding site" evidence="10 14">
    <location>
        <position position="63"/>
    </location>
    <ligand>
        <name>substrate</name>
    </ligand>
</feature>
<dbReference type="InterPro" id="IPR026019">
    <property type="entry name" value="Ribul_P_3_epim"/>
</dbReference>
<feature type="active site" description="Proton acceptor" evidence="10 12">
    <location>
        <position position="32"/>
    </location>
</feature>
<dbReference type="GO" id="GO:0046872">
    <property type="term" value="F:metal ion binding"/>
    <property type="evidence" value="ECO:0007669"/>
    <property type="project" value="UniProtKB-UniRule"/>
</dbReference>
<gene>
    <name evidence="10" type="primary">rpe</name>
    <name evidence="15" type="ORF">L21SP2_1798</name>
</gene>
<dbReference type="PANTHER" id="PTHR11749">
    <property type="entry name" value="RIBULOSE-5-PHOSPHATE-3-EPIMERASE"/>
    <property type="match status" value="1"/>
</dbReference>
<evidence type="ECO:0000256" key="5">
    <source>
        <dbReference type="ARBA" id="ARBA00001954"/>
    </source>
</evidence>
<dbReference type="FunFam" id="3.20.20.70:FF:000004">
    <property type="entry name" value="Ribulose-phosphate 3-epimerase"/>
    <property type="match status" value="1"/>
</dbReference>
<comment type="catalytic activity">
    <reaction evidence="1 10 11">
        <text>D-ribulose 5-phosphate = D-xylulose 5-phosphate</text>
        <dbReference type="Rhea" id="RHEA:13677"/>
        <dbReference type="ChEBI" id="CHEBI:57737"/>
        <dbReference type="ChEBI" id="CHEBI:58121"/>
        <dbReference type="EC" id="5.1.3.1"/>
    </reaction>
</comment>
<dbReference type="HOGENOM" id="CLU_054856_2_1_12"/>
<keyword evidence="13" id="KW-0862">Zinc</keyword>
<evidence type="ECO:0000256" key="2">
    <source>
        <dbReference type="ARBA" id="ARBA00001936"/>
    </source>
</evidence>
<dbReference type="STRING" id="1307761.L21SP2_1798"/>
<evidence type="ECO:0000256" key="13">
    <source>
        <dbReference type="PIRSR" id="PIRSR001461-2"/>
    </source>
</evidence>
<reference evidence="15 16" key="1">
    <citation type="journal article" date="2015" name="Stand. Genomic Sci.">
        <title>Complete genome sequence and description of Salinispira pacifica gen. nov., sp. nov., a novel spirochaete isolated form a hypersaline microbial mat.</title>
        <authorList>
            <person name="Ben Hania W."/>
            <person name="Joseph M."/>
            <person name="Schumann P."/>
            <person name="Bunk B."/>
            <person name="Fiebig A."/>
            <person name="Sproer C."/>
            <person name="Klenk H.P."/>
            <person name="Fardeau M.L."/>
            <person name="Spring S."/>
        </authorList>
    </citation>
    <scope>NUCLEOTIDE SEQUENCE [LARGE SCALE GENOMIC DNA]</scope>
    <source>
        <strain evidence="15 16">L21-RPul-D2</strain>
    </source>
</reference>
<keyword evidence="9 10" id="KW-0413">Isomerase</keyword>
<accession>V5WHS9</accession>
<dbReference type="GO" id="GO:0019323">
    <property type="term" value="P:pentose catabolic process"/>
    <property type="evidence" value="ECO:0007669"/>
    <property type="project" value="UniProtKB-UniRule"/>
</dbReference>
<name>V5WHS9_9SPIO</name>
<feature type="binding site" evidence="10 13">
    <location>
        <position position="172"/>
    </location>
    <ligand>
        <name>a divalent metal cation</name>
        <dbReference type="ChEBI" id="CHEBI:60240"/>
    </ligand>
</feature>
<dbReference type="InterPro" id="IPR000056">
    <property type="entry name" value="Ribul_P_3_epim-like"/>
</dbReference>
<keyword evidence="16" id="KW-1185">Reference proteome</keyword>
<dbReference type="Gene3D" id="3.20.20.70">
    <property type="entry name" value="Aldolase class I"/>
    <property type="match status" value="1"/>
</dbReference>
<dbReference type="PIRSF" id="PIRSF001461">
    <property type="entry name" value="RPE"/>
    <property type="match status" value="1"/>
</dbReference>
<feature type="binding site" evidence="10 13">
    <location>
        <position position="63"/>
    </location>
    <ligand>
        <name>a divalent metal cation</name>
        <dbReference type="ChEBI" id="CHEBI:60240"/>
    </ligand>
</feature>
<feature type="binding site" evidence="10">
    <location>
        <begin position="172"/>
        <end position="174"/>
    </location>
    <ligand>
        <name>substrate</name>
    </ligand>
</feature>
<evidence type="ECO:0000256" key="12">
    <source>
        <dbReference type="PIRSR" id="PIRSR001461-1"/>
    </source>
</evidence>
<dbReference type="PROSITE" id="PS01085">
    <property type="entry name" value="RIBUL_P_3_EPIMER_1"/>
    <property type="match status" value="1"/>
</dbReference>
<evidence type="ECO:0000256" key="1">
    <source>
        <dbReference type="ARBA" id="ARBA00001782"/>
    </source>
</evidence>
<evidence type="ECO:0000256" key="3">
    <source>
        <dbReference type="ARBA" id="ARBA00001941"/>
    </source>
</evidence>
<protein>
    <recommendedName>
        <fullName evidence="7 10">Ribulose-phosphate 3-epimerase</fullName>
        <ecNumber evidence="7 10">5.1.3.1</ecNumber>
    </recommendedName>
</protein>
<comment type="cofactor">
    <cofactor evidence="2">
        <name>Mn(2+)</name>
        <dbReference type="ChEBI" id="CHEBI:29035"/>
    </cofactor>
</comment>
<evidence type="ECO:0000313" key="16">
    <source>
        <dbReference type="Proteomes" id="UP000018680"/>
    </source>
</evidence>
<evidence type="ECO:0000256" key="10">
    <source>
        <dbReference type="HAMAP-Rule" id="MF_02227"/>
    </source>
</evidence>
<comment type="cofactor">
    <cofactor evidence="3">
        <name>Co(2+)</name>
        <dbReference type="ChEBI" id="CHEBI:48828"/>
    </cofactor>
</comment>
<dbReference type="InterPro" id="IPR011060">
    <property type="entry name" value="RibuloseP-bd_barrel"/>
</dbReference>
<organism evidence="15 16">
    <name type="scientific">Salinispira pacifica</name>
    <dbReference type="NCBI Taxonomy" id="1307761"/>
    <lineage>
        <taxon>Bacteria</taxon>
        <taxon>Pseudomonadati</taxon>
        <taxon>Spirochaetota</taxon>
        <taxon>Spirochaetia</taxon>
        <taxon>Spirochaetales</taxon>
        <taxon>Spirochaetaceae</taxon>
        <taxon>Salinispira</taxon>
    </lineage>
</organism>
<keyword evidence="13" id="KW-0170">Cobalt</keyword>
<proteinExistence type="inferred from homology"/>
<evidence type="ECO:0000256" key="11">
    <source>
        <dbReference type="PIRNR" id="PIRNR001461"/>
    </source>
</evidence>
<evidence type="ECO:0000256" key="6">
    <source>
        <dbReference type="ARBA" id="ARBA00009541"/>
    </source>
</evidence>
<dbReference type="InterPro" id="IPR013785">
    <property type="entry name" value="Aldolase_TIM"/>
</dbReference>
<feature type="binding site" evidence="10 13">
    <location>
        <position position="32"/>
    </location>
    <ligand>
        <name>a divalent metal cation</name>
        <dbReference type="ChEBI" id="CHEBI:60240"/>
    </ligand>
</feature>
<dbReference type="EMBL" id="CP006939">
    <property type="protein sequence ID" value="AHC15175.1"/>
    <property type="molecule type" value="Genomic_DNA"/>
</dbReference>